<dbReference type="PROSITE" id="PS50109">
    <property type="entry name" value="HIS_KIN"/>
    <property type="match status" value="1"/>
</dbReference>
<feature type="transmembrane region" description="Helical" evidence="12">
    <location>
        <begin position="141"/>
        <end position="164"/>
    </location>
</feature>
<reference evidence="16" key="2">
    <citation type="submission" date="2016-04" db="EMBL/GenBank/DDBJ databases">
        <title>Planomonospora sphaerica JCM9374 whole genome shotgun sequence.</title>
        <authorList>
            <person name="Suzuki T."/>
            <person name="Dohra H."/>
            <person name="Kodani S."/>
        </authorList>
    </citation>
    <scope>NUCLEOTIDE SEQUENCE [LARGE SCALE GENOMIC DNA]</scope>
    <source>
        <strain evidence="16">JCM 9374</strain>
    </source>
</reference>
<dbReference type="GO" id="GO:0005886">
    <property type="term" value="C:plasma membrane"/>
    <property type="evidence" value="ECO:0007669"/>
    <property type="project" value="UniProtKB-SubCell"/>
</dbReference>
<dbReference type="Proteomes" id="UP000077701">
    <property type="component" value="Unassembled WGS sequence"/>
</dbReference>
<dbReference type="EMBL" id="BDCX01000016">
    <property type="protein sequence ID" value="GAT70153.1"/>
    <property type="molecule type" value="Genomic_DNA"/>
</dbReference>
<gene>
    <name evidence="15" type="ORF">PS9374_05833</name>
</gene>
<dbReference type="InterPro" id="IPR036097">
    <property type="entry name" value="HisK_dim/P_sf"/>
</dbReference>
<evidence type="ECO:0000256" key="2">
    <source>
        <dbReference type="ARBA" id="ARBA00004236"/>
    </source>
</evidence>
<protein>
    <recommendedName>
        <fullName evidence="3">histidine kinase</fullName>
        <ecNumber evidence="3">2.7.13.3</ecNumber>
    </recommendedName>
</protein>
<feature type="domain" description="HAMP" evidence="14">
    <location>
        <begin position="165"/>
        <end position="223"/>
    </location>
</feature>
<comment type="catalytic activity">
    <reaction evidence="1">
        <text>ATP + protein L-histidine = ADP + protein N-phospho-L-histidine.</text>
        <dbReference type="EC" id="2.7.13.3"/>
    </reaction>
</comment>
<dbReference type="InterPro" id="IPR050428">
    <property type="entry name" value="TCS_sensor_his_kinase"/>
</dbReference>
<accession>A0A161ME62</accession>
<keyword evidence="4" id="KW-0597">Phosphoprotein</keyword>
<proteinExistence type="predicted"/>
<dbReference type="PRINTS" id="PR00344">
    <property type="entry name" value="BCTRLSENSOR"/>
</dbReference>
<feature type="region of interest" description="Disordered" evidence="11">
    <location>
        <begin position="1"/>
        <end position="52"/>
    </location>
</feature>
<feature type="transmembrane region" description="Helical" evidence="12">
    <location>
        <begin position="61"/>
        <end position="83"/>
    </location>
</feature>
<dbReference type="SUPFAM" id="SSF55874">
    <property type="entry name" value="ATPase domain of HSP90 chaperone/DNA topoisomerase II/histidine kinase"/>
    <property type="match status" value="1"/>
</dbReference>
<dbReference type="GO" id="GO:0000155">
    <property type="term" value="F:phosphorelay sensor kinase activity"/>
    <property type="evidence" value="ECO:0007669"/>
    <property type="project" value="InterPro"/>
</dbReference>
<evidence type="ECO:0000256" key="6">
    <source>
        <dbReference type="ARBA" id="ARBA00022692"/>
    </source>
</evidence>
<dbReference type="OrthoDB" id="3224230at2"/>
<evidence type="ECO:0000259" key="13">
    <source>
        <dbReference type="PROSITE" id="PS50109"/>
    </source>
</evidence>
<keyword evidence="9" id="KW-0902">Two-component regulatory system</keyword>
<feature type="compositionally biased region" description="Pro residues" evidence="11">
    <location>
        <begin position="1"/>
        <end position="28"/>
    </location>
</feature>
<name>A0A161ME62_9ACTN</name>
<dbReference type="STRING" id="161355.PS9374_05833"/>
<comment type="subcellular location">
    <subcellularLocation>
        <location evidence="2">Cell membrane</location>
    </subcellularLocation>
</comment>
<evidence type="ECO:0000256" key="10">
    <source>
        <dbReference type="ARBA" id="ARBA00023136"/>
    </source>
</evidence>
<dbReference type="InterPro" id="IPR005467">
    <property type="entry name" value="His_kinase_dom"/>
</dbReference>
<dbReference type="InterPro" id="IPR003661">
    <property type="entry name" value="HisK_dim/P_dom"/>
</dbReference>
<feature type="domain" description="Histidine kinase" evidence="13">
    <location>
        <begin position="231"/>
        <end position="453"/>
    </location>
</feature>
<dbReference type="Pfam" id="PF02518">
    <property type="entry name" value="HATPase_c"/>
    <property type="match status" value="1"/>
</dbReference>
<evidence type="ECO:0000256" key="4">
    <source>
        <dbReference type="ARBA" id="ARBA00022553"/>
    </source>
</evidence>
<organism evidence="15 16">
    <name type="scientific">Planomonospora sphaerica</name>
    <dbReference type="NCBI Taxonomy" id="161355"/>
    <lineage>
        <taxon>Bacteria</taxon>
        <taxon>Bacillati</taxon>
        <taxon>Actinomycetota</taxon>
        <taxon>Actinomycetes</taxon>
        <taxon>Streptosporangiales</taxon>
        <taxon>Streptosporangiaceae</taxon>
        <taxon>Planomonospora</taxon>
    </lineage>
</organism>
<dbReference type="InterPro" id="IPR036890">
    <property type="entry name" value="HATPase_C_sf"/>
</dbReference>
<reference evidence="15 16" key="1">
    <citation type="journal article" date="2016" name="Genome Announc.">
        <title>Draft Genome Sequence of Planomonospora sphaerica JCM9374, a Rare Actinomycete.</title>
        <authorList>
            <person name="Dohra H."/>
            <person name="Suzuki T."/>
            <person name="Inoue Y."/>
            <person name="Kodani S."/>
        </authorList>
    </citation>
    <scope>NUCLEOTIDE SEQUENCE [LARGE SCALE GENOMIC DNA]</scope>
    <source>
        <strain evidence="15 16">JCM 9374</strain>
    </source>
</reference>
<keyword evidence="5" id="KW-0808">Transferase</keyword>
<sequence>MSLPPKPAPVPAPASAPVPAPVPAPASEPEPAAAPVAEPVTGPPGSGAPGRRSPTLRARLTLVYGTLFLLAGLTLLGVTYLLFDQQLTASFADRYGGDEPGRLPRKMTLISRNGDVLVGPEAQRFLLQEQESLRDAAVTSLLTQGAVALVVVGAVAVALGWVVAGRVLAPLHRVTETARRISAAPVADHGLRERIALDGPADEVKELADTFDTMVERLDRSFDGQRRFVANASHELRTPLTLNRALVELAMHRKTASPDVRRLGESLLEINARHERLISGLLLLARSEHEIADRSPVDLADVVSHVVAQTAGEAREAGITVHESAGPAPTAGDALLLERLVHNLVENGIRHNTGDGAGWVRVASRTVRDGPGGRGGHVEVEVSNTGPAVPPYDIPRLFKPFRRLGADRVVTGKGTGLGLSIVRSVALAHGGDVTARPREGGGLVVTAVLPRGEE</sequence>
<dbReference type="Gene3D" id="3.30.565.10">
    <property type="entry name" value="Histidine kinase-like ATPase, C-terminal domain"/>
    <property type="match status" value="1"/>
</dbReference>
<evidence type="ECO:0000256" key="12">
    <source>
        <dbReference type="SAM" id="Phobius"/>
    </source>
</evidence>
<keyword evidence="10 12" id="KW-0472">Membrane</keyword>
<dbReference type="AlphaFoldDB" id="A0A161ME62"/>
<evidence type="ECO:0000256" key="5">
    <source>
        <dbReference type="ARBA" id="ARBA00022679"/>
    </source>
</evidence>
<evidence type="ECO:0000313" key="16">
    <source>
        <dbReference type="Proteomes" id="UP000077701"/>
    </source>
</evidence>
<keyword evidence="6 12" id="KW-0812">Transmembrane</keyword>
<dbReference type="InterPro" id="IPR003660">
    <property type="entry name" value="HAMP_dom"/>
</dbReference>
<dbReference type="CDD" id="cd00082">
    <property type="entry name" value="HisKA"/>
    <property type="match status" value="1"/>
</dbReference>
<dbReference type="PANTHER" id="PTHR45436:SF5">
    <property type="entry name" value="SENSOR HISTIDINE KINASE TRCS"/>
    <property type="match status" value="1"/>
</dbReference>
<evidence type="ECO:0000256" key="3">
    <source>
        <dbReference type="ARBA" id="ARBA00012438"/>
    </source>
</evidence>
<dbReference type="CDD" id="cd06225">
    <property type="entry name" value="HAMP"/>
    <property type="match status" value="1"/>
</dbReference>
<dbReference type="CDD" id="cd00075">
    <property type="entry name" value="HATPase"/>
    <property type="match status" value="1"/>
</dbReference>
<evidence type="ECO:0000259" key="14">
    <source>
        <dbReference type="PROSITE" id="PS50885"/>
    </source>
</evidence>
<comment type="caution">
    <text evidence="15">The sequence shown here is derived from an EMBL/GenBank/DDBJ whole genome shotgun (WGS) entry which is preliminary data.</text>
</comment>
<dbReference type="InterPro" id="IPR004358">
    <property type="entry name" value="Sig_transdc_His_kin-like_C"/>
</dbReference>
<feature type="compositionally biased region" description="Low complexity" evidence="11">
    <location>
        <begin position="29"/>
        <end position="40"/>
    </location>
</feature>
<dbReference type="EC" id="2.7.13.3" evidence="3"/>
<dbReference type="Gene3D" id="1.10.287.130">
    <property type="match status" value="1"/>
</dbReference>
<dbReference type="InterPro" id="IPR003594">
    <property type="entry name" value="HATPase_dom"/>
</dbReference>
<keyword evidence="7 15" id="KW-0418">Kinase</keyword>
<dbReference type="Pfam" id="PF00512">
    <property type="entry name" value="HisKA"/>
    <property type="match status" value="1"/>
</dbReference>
<dbReference type="Gene3D" id="6.10.340.10">
    <property type="match status" value="1"/>
</dbReference>
<evidence type="ECO:0000256" key="8">
    <source>
        <dbReference type="ARBA" id="ARBA00022989"/>
    </source>
</evidence>
<dbReference type="PANTHER" id="PTHR45436">
    <property type="entry name" value="SENSOR HISTIDINE KINASE YKOH"/>
    <property type="match status" value="1"/>
</dbReference>
<evidence type="ECO:0000256" key="9">
    <source>
        <dbReference type="ARBA" id="ARBA00023012"/>
    </source>
</evidence>
<dbReference type="SMART" id="SM00388">
    <property type="entry name" value="HisKA"/>
    <property type="match status" value="1"/>
</dbReference>
<dbReference type="PROSITE" id="PS50885">
    <property type="entry name" value="HAMP"/>
    <property type="match status" value="1"/>
</dbReference>
<keyword evidence="8 12" id="KW-1133">Transmembrane helix</keyword>
<dbReference type="SUPFAM" id="SSF47384">
    <property type="entry name" value="Homodimeric domain of signal transducing histidine kinase"/>
    <property type="match status" value="1"/>
</dbReference>
<evidence type="ECO:0000256" key="7">
    <source>
        <dbReference type="ARBA" id="ARBA00022777"/>
    </source>
</evidence>
<evidence type="ECO:0000313" key="15">
    <source>
        <dbReference type="EMBL" id="GAT70153.1"/>
    </source>
</evidence>
<dbReference type="Pfam" id="PF00672">
    <property type="entry name" value="HAMP"/>
    <property type="match status" value="1"/>
</dbReference>
<evidence type="ECO:0000256" key="1">
    <source>
        <dbReference type="ARBA" id="ARBA00000085"/>
    </source>
</evidence>
<evidence type="ECO:0000256" key="11">
    <source>
        <dbReference type="SAM" id="MobiDB-lite"/>
    </source>
</evidence>
<keyword evidence="16" id="KW-1185">Reference proteome</keyword>
<dbReference type="SMART" id="SM00304">
    <property type="entry name" value="HAMP"/>
    <property type="match status" value="1"/>
</dbReference>
<dbReference type="SMART" id="SM00387">
    <property type="entry name" value="HATPase_c"/>
    <property type="match status" value="1"/>
</dbReference>